<dbReference type="HOGENOM" id="CLU_193486_0_0_5"/>
<dbReference type="AlphaFoldDB" id="A0A060I9W1"/>
<sequence length="66" mass="7597">MTKLEQIEKSVTELDKHEFEAFSAWFEALQAERWDRQMETDAASGKLDHSAEKALADFRAGKTRPL</sequence>
<dbReference type="Proteomes" id="UP000027180">
    <property type="component" value="Chromosome"/>
</dbReference>
<dbReference type="EMBL" id="CP006986">
    <property type="protein sequence ID" value="AIC28436.1"/>
    <property type="molecule type" value="Genomic_DNA"/>
</dbReference>
<reference evidence="1 2" key="1">
    <citation type="submission" date="2013-12" db="EMBL/GenBank/DDBJ databases">
        <title>Complete genome sequence of Rhizobium etli bv. mimosae IE4771.</title>
        <authorList>
            <person name="Bustos P."/>
            <person name="Santamaria R.I."/>
            <person name="Lozano L."/>
            <person name="Ormeno-Orrillo E."/>
            <person name="Rogel M.A."/>
            <person name="Romero D."/>
            <person name="Cevallos M.A."/>
            <person name="Martinez-Romero E."/>
            <person name="Gonzalez V."/>
        </authorList>
    </citation>
    <scope>NUCLEOTIDE SEQUENCE [LARGE SCALE GENOMIC DNA]</scope>
    <source>
        <strain evidence="1 2">IE4771</strain>
    </source>
</reference>
<evidence type="ECO:0000313" key="2">
    <source>
        <dbReference type="Proteomes" id="UP000027180"/>
    </source>
</evidence>
<dbReference type="KEGG" id="rei:IE4771_CH03354"/>
<organism evidence="1 2">
    <name type="scientific">Rhizobium etli bv. mimosae str. IE4771</name>
    <dbReference type="NCBI Taxonomy" id="1432050"/>
    <lineage>
        <taxon>Bacteria</taxon>
        <taxon>Pseudomonadati</taxon>
        <taxon>Pseudomonadota</taxon>
        <taxon>Alphaproteobacteria</taxon>
        <taxon>Hyphomicrobiales</taxon>
        <taxon>Rhizobiaceae</taxon>
        <taxon>Rhizobium/Agrobacterium group</taxon>
        <taxon>Rhizobium</taxon>
    </lineage>
</organism>
<gene>
    <name evidence="1" type="ORF">IE4771_CH03354</name>
</gene>
<accession>A0A060I9W1</accession>
<protein>
    <submittedName>
        <fullName evidence="1">Uncharacterized protein</fullName>
    </submittedName>
</protein>
<name>A0A060I9W1_RHIET</name>
<dbReference type="RefSeq" id="WP_010047024.1">
    <property type="nucleotide sequence ID" value="NZ_CP006986.1"/>
</dbReference>
<evidence type="ECO:0000313" key="1">
    <source>
        <dbReference type="EMBL" id="AIC28436.1"/>
    </source>
</evidence>
<proteinExistence type="predicted"/>
<dbReference type="OrthoDB" id="9800707at2"/>